<reference evidence="7" key="2">
    <citation type="submission" date="2023-01" db="EMBL/GenBank/DDBJ databases">
        <title>Human gut microbiome strain richness.</title>
        <authorList>
            <person name="Chen-Liaw A."/>
        </authorList>
    </citation>
    <scope>NUCLEOTIDE SEQUENCE</scope>
    <source>
        <strain evidence="7">1001283st1_G1_1001283B150217_161031</strain>
    </source>
</reference>
<dbReference type="InterPro" id="IPR011332">
    <property type="entry name" value="Ribosomal_zn-bd"/>
</dbReference>
<dbReference type="Pfam" id="PF01783">
    <property type="entry name" value="Ribosomal_L32p"/>
    <property type="match status" value="1"/>
</dbReference>
<evidence type="ECO:0000256" key="5">
    <source>
        <dbReference type="HAMAP-Rule" id="MF_00340"/>
    </source>
</evidence>
<dbReference type="GO" id="GO:0006412">
    <property type="term" value="P:translation"/>
    <property type="evidence" value="ECO:0007669"/>
    <property type="project" value="UniProtKB-UniRule"/>
</dbReference>
<accession>A0A174ZVR9</accession>
<organism evidence="6 8">
    <name type="scientific">[Eubacterium] siraeum</name>
    <dbReference type="NCBI Taxonomy" id="39492"/>
    <lineage>
        <taxon>Bacteria</taxon>
        <taxon>Bacillati</taxon>
        <taxon>Bacillota</taxon>
        <taxon>Clostridia</taxon>
        <taxon>Eubacteriales</taxon>
        <taxon>Oscillospiraceae</taxon>
        <taxon>Oscillospiraceae incertae sedis</taxon>
    </lineage>
</organism>
<proteinExistence type="inferred from homology"/>
<evidence type="ECO:0000313" key="8">
    <source>
        <dbReference type="Proteomes" id="UP000095662"/>
    </source>
</evidence>
<dbReference type="PANTHER" id="PTHR35534">
    <property type="entry name" value="50S RIBOSOMAL PROTEIN L32"/>
    <property type="match status" value="1"/>
</dbReference>
<dbReference type="InterPro" id="IPR002677">
    <property type="entry name" value="Ribosomal_bL32"/>
</dbReference>
<dbReference type="Proteomes" id="UP000095662">
    <property type="component" value="Unassembled WGS sequence"/>
</dbReference>
<keyword evidence="2 5" id="KW-0689">Ribosomal protein</keyword>
<evidence type="ECO:0000313" key="7">
    <source>
        <dbReference type="EMBL" id="MDB8002746.1"/>
    </source>
</evidence>
<evidence type="ECO:0000256" key="3">
    <source>
        <dbReference type="ARBA" id="ARBA00023274"/>
    </source>
</evidence>
<dbReference type="SUPFAM" id="SSF57829">
    <property type="entry name" value="Zn-binding ribosomal proteins"/>
    <property type="match status" value="1"/>
</dbReference>
<dbReference type="NCBIfam" id="TIGR01031">
    <property type="entry name" value="rpmF_bact"/>
    <property type="match status" value="1"/>
</dbReference>
<dbReference type="PANTHER" id="PTHR35534:SF1">
    <property type="entry name" value="LARGE RIBOSOMAL SUBUNIT PROTEIN BL32"/>
    <property type="match status" value="1"/>
</dbReference>
<comment type="similarity">
    <text evidence="1 5">Belongs to the bacterial ribosomal protein bL32 family.</text>
</comment>
<sequence>MAVPKRKVSKARRDKRRSQVWKLSAPAFSRCPQCGELKLPHRVCGNCGYYKGKEVIASKEA</sequence>
<dbReference type="AlphaFoldDB" id="A0A174ZVR9"/>
<dbReference type="GO" id="GO:0003735">
    <property type="term" value="F:structural constituent of ribosome"/>
    <property type="evidence" value="ECO:0007669"/>
    <property type="project" value="InterPro"/>
</dbReference>
<protein>
    <recommendedName>
        <fullName evidence="4 5">Large ribosomal subunit protein bL32</fullName>
    </recommendedName>
</protein>
<dbReference type="HAMAP" id="MF_00340">
    <property type="entry name" value="Ribosomal_bL32"/>
    <property type="match status" value="1"/>
</dbReference>
<dbReference type="GO" id="GO:0015934">
    <property type="term" value="C:large ribosomal subunit"/>
    <property type="evidence" value="ECO:0007669"/>
    <property type="project" value="InterPro"/>
</dbReference>
<keyword evidence="3 5" id="KW-0687">Ribonucleoprotein</keyword>
<reference evidence="6 8" key="1">
    <citation type="submission" date="2015-09" db="EMBL/GenBank/DDBJ databases">
        <authorList>
            <consortium name="Pathogen Informatics"/>
        </authorList>
    </citation>
    <scope>NUCLEOTIDE SEQUENCE [LARGE SCALE GENOMIC DNA]</scope>
    <source>
        <strain evidence="6 8">2789STDY5834928</strain>
    </source>
</reference>
<dbReference type="STRING" id="39492.ERS852540_01621"/>
<dbReference type="EMBL" id="JAQLXW010000001">
    <property type="protein sequence ID" value="MDB8002746.1"/>
    <property type="molecule type" value="Genomic_DNA"/>
</dbReference>
<gene>
    <name evidence="5 6" type="primary">rpmF</name>
    <name evidence="6" type="ORF">ERS852540_01621</name>
    <name evidence="7" type="ORF">PNE09_01560</name>
</gene>
<evidence type="ECO:0000256" key="4">
    <source>
        <dbReference type="ARBA" id="ARBA00035178"/>
    </source>
</evidence>
<dbReference type="Proteomes" id="UP001210809">
    <property type="component" value="Unassembled WGS sequence"/>
</dbReference>
<evidence type="ECO:0000313" key="6">
    <source>
        <dbReference type="EMBL" id="CUQ87931.1"/>
    </source>
</evidence>
<dbReference type="InterPro" id="IPR044957">
    <property type="entry name" value="Ribosomal_bL32_bact"/>
</dbReference>
<name>A0A174ZVR9_9FIRM</name>
<dbReference type="EMBL" id="CZBY01000012">
    <property type="protein sequence ID" value="CUQ87931.1"/>
    <property type="molecule type" value="Genomic_DNA"/>
</dbReference>
<dbReference type="Gene3D" id="1.20.5.640">
    <property type="entry name" value="Single helix bin"/>
    <property type="match status" value="1"/>
</dbReference>
<evidence type="ECO:0000256" key="2">
    <source>
        <dbReference type="ARBA" id="ARBA00022980"/>
    </source>
</evidence>
<evidence type="ECO:0000256" key="1">
    <source>
        <dbReference type="ARBA" id="ARBA00008560"/>
    </source>
</evidence>
<dbReference type="OrthoDB" id="9812874at2"/>